<evidence type="ECO:0000259" key="14">
    <source>
        <dbReference type="PROSITE" id="PS50206"/>
    </source>
</evidence>
<evidence type="ECO:0000256" key="11">
    <source>
        <dbReference type="ARBA" id="ARBA00075323"/>
    </source>
</evidence>
<dbReference type="Gene3D" id="3.40.250.10">
    <property type="entry name" value="Rhodanese-like domain"/>
    <property type="match status" value="1"/>
</dbReference>
<dbReference type="Pfam" id="PF00899">
    <property type="entry name" value="ThiF"/>
    <property type="match status" value="1"/>
</dbReference>
<organism evidence="15 16">
    <name type="scientific">Mortierella isabellina</name>
    <name type="common">Filamentous fungus</name>
    <name type="synonym">Umbelopsis isabellina</name>
    <dbReference type="NCBI Taxonomy" id="91625"/>
    <lineage>
        <taxon>Eukaryota</taxon>
        <taxon>Fungi</taxon>
        <taxon>Fungi incertae sedis</taxon>
        <taxon>Mucoromycota</taxon>
        <taxon>Mucoromycotina</taxon>
        <taxon>Umbelopsidomycetes</taxon>
        <taxon>Umbelopsidales</taxon>
        <taxon>Umbelopsidaceae</taxon>
        <taxon>Umbelopsis</taxon>
    </lineage>
</organism>
<dbReference type="OrthoDB" id="10261062at2759"/>
<keyword evidence="10 12" id="KW-0511">Multifunctional enzyme</keyword>
<dbReference type="InterPro" id="IPR035985">
    <property type="entry name" value="Ubiquitin-activating_enz"/>
</dbReference>
<keyword evidence="6 12" id="KW-0547">Nucleotide-binding</keyword>
<dbReference type="AlphaFoldDB" id="A0A8H7PG91"/>
<keyword evidence="13" id="KW-0175">Coiled coil</keyword>
<comment type="caution">
    <text evidence="15">The sequence shown here is derived from an EMBL/GenBank/DDBJ whole genome shotgun (WGS) entry which is preliminary data.</text>
</comment>
<dbReference type="Pfam" id="PF00581">
    <property type="entry name" value="Rhodanese"/>
    <property type="match status" value="1"/>
</dbReference>
<evidence type="ECO:0000256" key="4">
    <source>
        <dbReference type="ARBA" id="ARBA00022694"/>
    </source>
</evidence>
<comment type="similarity">
    <text evidence="12">In the N-terminal section; belongs to the HesA/MoeB/ThiF family. UBA4 subfamily.</text>
</comment>
<gene>
    <name evidence="12" type="primary">UBA4</name>
    <name evidence="15" type="ORF">INT43_004682</name>
</gene>
<dbReference type="GO" id="GO:0070566">
    <property type="term" value="F:adenylyltransferase activity"/>
    <property type="evidence" value="ECO:0007669"/>
    <property type="project" value="InterPro"/>
</dbReference>
<keyword evidence="7" id="KW-0833">Ubl conjugation pathway</keyword>
<evidence type="ECO:0000256" key="5">
    <source>
        <dbReference type="ARBA" id="ARBA00022723"/>
    </source>
</evidence>
<evidence type="ECO:0000313" key="15">
    <source>
        <dbReference type="EMBL" id="KAG2173308.1"/>
    </source>
</evidence>
<reference evidence="15" key="1">
    <citation type="submission" date="2020-12" db="EMBL/GenBank/DDBJ databases">
        <title>Metabolic potential, ecology and presence of endohyphal bacteria is reflected in genomic diversity of Mucoromycotina.</title>
        <authorList>
            <person name="Muszewska A."/>
            <person name="Okrasinska A."/>
            <person name="Steczkiewicz K."/>
            <person name="Drgas O."/>
            <person name="Orlowska M."/>
            <person name="Perlinska-Lenart U."/>
            <person name="Aleksandrzak-Piekarczyk T."/>
            <person name="Szatraj K."/>
            <person name="Zielenkiewicz U."/>
            <person name="Pilsyk S."/>
            <person name="Malc E."/>
            <person name="Mieczkowski P."/>
            <person name="Kruszewska J.S."/>
            <person name="Biernat P."/>
            <person name="Pawlowska J."/>
        </authorList>
    </citation>
    <scope>NUCLEOTIDE SEQUENCE</scope>
    <source>
        <strain evidence="15">WA0000067209</strain>
    </source>
</reference>
<comment type="subcellular location">
    <subcellularLocation>
        <location evidence="1">Cytoplasm</location>
        <location evidence="1">Cytosol</location>
    </subcellularLocation>
</comment>
<protein>
    <recommendedName>
        <fullName evidence="11">Needs CLA4 to survive protein 3</fullName>
    </recommendedName>
</protein>
<accession>A0A8H7PG91</accession>
<evidence type="ECO:0000256" key="7">
    <source>
        <dbReference type="ARBA" id="ARBA00022786"/>
    </source>
</evidence>
<dbReference type="GO" id="GO:0004792">
    <property type="term" value="F:thiosulfate-cyanide sulfurtransferase activity"/>
    <property type="evidence" value="ECO:0007669"/>
    <property type="project" value="TreeGrafter"/>
</dbReference>
<dbReference type="Proteomes" id="UP000654370">
    <property type="component" value="Unassembled WGS sequence"/>
</dbReference>
<evidence type="ECO:0000256" key="8">
    <source>
        <dbReference type="ARBA" id="ARBA00022833"/>
    </source>
</evidence>
<feature type="active site" description="Glycyl thioester intermediate; for adenylyltransferase activity" evidence="12">
    <location>
        <position position="237"/>
    </location>
</feature>
<dbReference type="SUPFAM" id="SSF69572">
    <property type="entry name" value="Activating enzymes of the ubiquitin-like proteins"/>
    <property type="match status" value="1"/>
</dbReference>
<dbReference type="EMBL" id="JAEPQZ010000015">
    <property type="protein sequence ID" value="KAG2173308.1"/>
    <property type="molecule type" value="Genomic_DNA"/>
</dbReference>
<keyword evidence="5 12" id="KW-0479">Metal-binding</keyword>
<evidence type="ECO:0000256" key="2">
    <source>
        <dbReference type="ARBA" id="ARBA00022490"/>
    </source>
</evidence>
<feature type="active site" description="Cysteine persulfide intermediate; for sulfurtransferase activity" evidence="12">
    <location>
        <position position="407"/>
    </location>
</feature>
<dbReference type="InterPro" id="IPR045886">
    <property type="entry name" value="ThiF/MoeB/HesA"/>
</dbReference>
<feature type="binding site" evidence="12">
    <location>
        <begin position="179"/>
        <end position="180"/>
    </location>
    <ligand>
        <name>ATP</name>
        <dbReference type="ChEBI" id="CHEBI:30616"/>
    </ligand>
</feature>
<dbReference type="InterPro" id="IPR028885">
    <property type="entry name" value="MOCS3/Uba4"/>
</dbReference>
<dbReference type="PANTHER" id="PTHR10953">
    <property type="entry name" value="UBIQUITIN-ACTIVATING ENZYME E1"/>
    <property type="match status" value="1"/>
</dbReference>
<keyword evidence="3 12" id="KW-0808">Transferase</keyword>
<feature type="binding site" evidence="12">
    <location>
        <position position="301"/>
    </location>
    <ligand>
        <name>Zn(2+)</name>
        <dbReference type="ChEBI" id="CHEBI:29105"/>
    </ligand>
</feature>
<dbReference type="InterPro" id="IPR001763">
    <property type="entry name" value="Rhodanese-like_dom"/>
</dbReference>
<feature type="domain" description="Rhodanese" evidence="14">
    <location>
        <begin position="351"/>
        <end position="446"/>
    </location>
</feature>
<feature type="binding site" evidence="12">
    <location>
        <position position="304"/>
    </location>
    <ligand>
        <name>Zn(2+)</name>
        <dbReference type="ChEBI" id="CHEBI:29105"/>
    </ligand>
</feature>
<dbReference type="NCBIfam" id="NF004281">
    <property type="entry name" value="PRK05690.1"/>
    <property type="match status" value="1"/>
</dbReference>
<dbReference type="CDD" id="cd00757">
    <property type="entry name" value="ThiF_MoeB_HesA_family"/>
    <property type="match status" value="1"/>
</dbReference>
<keyword evidence="2 12" id="KW-0963">Cytoplasm</keyword>
<dbReference type="GO" id="GO:0042292">
    <property type="term" value="F:URM1 activating enzyme activity"/>
    <property type="evidence" value="ECO:0007669"/>
    <property type="project" value="TreeGrafter"/>
</dbReference>
<dbReference type="FunFam" id="3.40.250.10:FF:000014">
    <property type="entry name" value="Adenylyltransferase and sulfurtransferase MOCS3"/>
    <property type="match status" value="1"/>
</dbReference>
<dbReference type="PANTHER" id="PTHR10953:SF102">
    <property type="entry name" value="ADENYLYLTRANSFERASE AND SULFURTRANSFERASE MOCS3"/>
    <property type="match status" value="1"/>
</dbReference>
<dbReference type="UniPathway" id="UPA00988"/>
<keyword evidence="4 12" id="KW-0819">tRNA processing</keyword>
<feature type="binding site" evidence="12">
    <location>
        <position position="90"/>
    </location>
    <ligand>
        <name>ATP</name>
        <dbReference type="ChEBI" id="CHEBI:30616"/>
    </ligand>
</feature>
<sequence>MREGRAQFKVNMSLQEENERLKRRIEELERQNNIFEQSRSPEVVWPLPAVEQLSNAEIKRFGRQLILPDVGITGQKKLRNTSMLVVGAGGLGSPICLYLGGAGVGRIGIVDHDEVDISNLHRQVIHTENGVGVNKAHSAAESIRSINSHCEVIAYDKVLDSSNAMDIIPNYDIVLDATDNVATRYLLNDACVLAGKPLVSGSALRMEGQLTTYNYNGGPCYRCLYPTPPPPETVTNCADGGVLGAIPGVIGCLQALQAIKICIGLADTSFLARDPPTLLIFSGASSTLFRTIKLRKRKEDCAVCGENPSITELIDYVQFCGRGATDKDEPLKVLEEQDRIMVEAYQQCLTDKTPHMLLDVREPVQYEICQLPGSYHIPLKQLKKRIDDVKQELESRNLAGSDVYVICRLGNDSQLAVRILEENGISAKDIVGGLYEWANRVDKEFPMY</sequence>
<keyword evidence="16" id="KW-1185">Reference proteome</keyword>
<dbReference type="Gene3D" id="3.40.50.720">
    <property type="entry name" value="NAD(P)-binding Rossmann-like Domain"/>
    <property type="match status" value="1"/>
</dbReference>
<keyword evidence="9 12" id="KW-0067">ATP-binding</keyword>
<dbReference type="GO" id="GO:0005524">
    <property type="term" value="F:ATP binding"/>
    <property type="evidence" value="ECO:0007669"/>
    <property type="project" value="UniProtKB-KW"/>
</dbReference>
<evidence type="ECO:0000313" key="16">
    <source>
        <dbReference type="Proteomes" id="UP000654370"/>
    </source>
</evidence>
<evidence type="ECO:0000256" key="1">
    <source>
        <dbReference type="ARBA" id="ARBA00004514"/>
    </source>
</evidence>
<evidence type="ECO:0000256" key="13">
    <source>
        <dbReference type="SAM" id="Coils"/>
    </source>
</evidence>
<dbReference type="GO" id="GO:0002143">
    <property type="term" value="P:tRNA wobble position uridine thiolation"/>
    <property type="evidence" value="ECO:0007669"/>
    <property type="project" value="InterPro"/>
</dbReference>
<dbReference type="InterPro" id="IPR000594">
    <property type="entry name" value="ThiF_NAD_FAD-bd"/>
</dbReference>
<dbReference type="GO" id="GO:0032447">
    <property type="term" value="P:protein urmylation"/>
    <property type="evidence" value="ECO:0007669"/>
    <property type="project" value="TreeGrafter"/>
</dbReference>
<feature type="binding site" evidence="12">
    <location>
        <position position="135"/>
    </location>
    <ligand>
        <name>ATP</name>
        <dbReference type="ChEBI" id="CHEBI:30616"/>
    </ligand>
</feature>
<evidence type="ECO:0000256" key="6">
    <source>
        <dbReference type="ARBA" id="ARBA00022741"/>
    </source>
</evidence>
<evidence type="ECO:0000256" key="10">
    <source>
        <dbReference type="ARBA" id="ARBA00023268"/>
    </source>
</evidence>
<dbReference type="PROSITE" id="PS50206">
    <property type="entry name" value="RHODANESE_3"/>
    <property type="match status" value="1"/>
</dbReference>
<feature type="binding site" evidence="12">
    <location>
        <position position="111"/>
    </location>
    <ligand>
        <name>ATP</name>
        <dbReference type="ChEBI" id="CHEBI:30616"/>
    </ligand>
</feature>
<evidence type="ECO:0000256" key="12">
    <source>
        <dbReference type="HAMAP-Rule" id="MF_03049"/>
    </source>
</evidence>
<feature type="binding site" evidence="12">
    <location>
        <position position="220"/>
    </location>
    <ligand>
        <name>Zn(2+)</name>
        <dbReference type="ChEBI" id="CHEBI:29105"/>
    </ligand>
</feature>
<comment type="pathway">
    <text evidence="12">tRNA modification; 5-methoxycarbonylmethyl-2-thiouridine-tRNA biosynthesis.</text>
</comment>
<dbReference type="InterPro" id="IPR036873">
    <property type="entry name" value="Rhodanese-like_dom_sf"/>
</dbReference>
<evidence type="ECO:0000256" key="3">
    <source>
        <dbReference type="ARBA" id="ARBA00022679"/>
    </source>
</evidence>
<feature type="coiled-coil region" evidence="13">
    <location>
        <begin position="11"/>
        <end position="38"/>
    </location>
</feature>
<comment type="cofactor">
    <cofactor evidence="12">
        <name>Zn(2+)</name>
        <dbReference type="ChEBI" id="CHEBI:29105"/>
    </cofactor>
    <text evidence="12">Binds 1 zinc ion per subunit.</text>
</comment>
<dbReference type="GO" id="GO:0005829">
    <property type="term" value="C:cytosol"/>
    <property type="evidence" value="ECO:0007669"/>
    <property type="project" value="UniProtKB-SubCell"/>
</dbReference>
<feature type="binding site" evidence="12">
    <location>
        <begin position="118"/>
        <end position="122"/>
    </location>
    <ligand>
        <name>ATP</name>
        <dbReference type="ChEBI" id="CHEBI:30616"/>
    </ligand>
</feature>
<name>A0A8H7PG91_MORIS</name>
<keyword evidence="8 12" id="KW-0862">Zinc</keyword>
<dbReference type="GO" id="GO:0046872">
    <property type="term" value="F:metal ion binding"/>
    <property type="evidence" value="ECO:0007669"/>
    <property type="project" value="UniProtKB-KW"/>
</dbReference>
<proteinExistence type="inferred from homology"/>
<dbReference type="HAMAP" id="MF_03049">
    <property type="entry name" value="MOCS3_Uba4"/>
    <property type="match status" value="1"/>
</dbReference>
<dbReference type="SMART" id="SM00450">
    <property type="entry name" value="RHOD"/>
    <property type="match status" value="1"/>
</dbReference>
<evidence type="ECO:0000256" key="9">
    <source>
        <dbReference type="ARBA" id="ARBA00022840"/>
    </source>
</evidence>
<dbReference type="FunFam" id="3.40.50.720:FF:000033">
    <property type="entry name" value="Adenylyltransferase and sulfurtransferase MOCS3"/>
    <property type="match status" value="1"/>
</dbReference>
<feature type="binding site" evidence="12">
    <location>
        <position position="223"/>
    </location>
    <ligand>
        <name>Zn(2+)</name>
        <dbReference type="ChEBI" id="CHEBI:29105"/>
    </ligand>
</feature>